<dbReference type="Proteomes" id="UP000015453">
    <property type="component" value="Unassembled WGS sequence"/>
</dbReference>
<dbReference type="InterPro" id="IPR014729">
    <property type="entry name" value="Rossmann-like_a/b/a_fold"/>
</dbReference>
<keyword evidence="10" id="KW-0547">Nucleotide-binding</keyword>
<dbReference type="UniPathway" id="UPA00028">
    <property type="reaction ID" value="UER00005"/>
</dbReference>
<dbReference type="EMBL" id="AUSU01000846">
    <property type="protein sequence ID" value="EPS72417.1"/>
    <property type="molecule type" value="Genomic_DNA"/>
</dbReference>
<comment type="pathway">
    <text evidence="2">Cofactor biosynthesis; (R)-pantothenate biosynthesis; (R)-pantothenate from (R)-pantoate and beta-alanine: step 1/1.</text>
</comment>
<feature type="non-terminal residue" evidence="15">
    <location>
        <position position="313"/>
    </location>
</feature>
<keyword evidence="11" id="KW-0067">ATP-binding</keyword>
<evidence type="ECO:0000256" key="3">
    <source>
        <dbReference type="ARBA" id="ARBA00009256"/>
    </source>
</evidence>
<evidence type="ECO:0000256" key="11">
    <source>
        <dbReference type="ARBA" id="ARBA00022840"/>
    </source>
</evidence>
<dbReference type="GO" id="GO:0005524">
    <property type="term" value="F:ATP binding"/>
    <property type="evidence" value="ECO:0007669"/>
    <property type="project" value="UniProtKB-KW"/>
</dbReference>
<comment type="similarity">
    <text evidence="3">Belongs to the pantothenate synthetase family.</text>
</comment>
<keyword evidence="7" id="KW-0963">Cytoplasm</keyword>
<organism evidence="15 16">
    <name type="scientific">Genlisea aurea</name>
    <dbReference type="NCBI Taxonomy" id="192259"/>
    <lineage>
        <taxon>Eukaryota</taxon>
        <taxon>Viridiplantae</taxon>
        <taxon>Streptophyta</taxon>
        <taxon>Embryophyta</taxon>
        <taxon>Tracheophyta</taxon>
        <taxon>Spermatophyta</taxon>
        <taxon>Magnoliopsida</taxon>
        <taxon>eudicotyledons</taxon>
        <taxon>Gunneridae</taxon>
        <taxon>Pentapetalae</taxon>
        <taxon>asterids</taxon>
        <taxon>lamiids</taxon>
        <taxon>Lamiales</taxon>
        <taxon>Lentibulariaceae</taxon>
        <taxon>Genlisea</taxon>
    </lineage>
</organism>
<dbReference type="SUPFAM" id="SSF52374">
    <property type="entry name" value="Nucleotidylyl transferase"/>
    <property type="match status" value="1"/>
</dbReference>
<dbReference type="PANTHER" id="PTHR21299">
    <property type="entry name" value="CYTIDYLATE KINASE/PANTOATE-BETA-ALANINE LIGASE"/>
    <property type="match status" value="1"/>
</dbReference>
<evidence type="ECO:0000256" key="9">
    <source>
        <dbReference type="ARBA" id="ARBA00022655"/>
    </source>
</evidence>
<gene>
    <name evidence="15" type="ORF">M569_02339</name>
</gene>
<keyword evidence="8" id="KW-0436">Ligase</keyword>
<dbReference type="PANTHER" id="PTHR21299:SF1">
    <property type="entry name" value="PANTOATE--BETA-ALANINE LIGASE"/>
    <property type="match status" value="1"/>
</dbReference>
<evidence type="ECO:0000256" key="10">
    <source>
        <dbReference type="ARBA" id="ARBA00022741"/>
    </source>
</evidence>
<evidence type="ECO:0000256" key="1">
    <source>
        <dbReference type="ARBA" id="ARBA00004496"/>
    </source>
</evidence>
<evidence type="ECO:0000256" key="14">
    <source>
        <dbReference type="ARBA" id="ARBA00048258"/>
    </source>
</evidence>
<protein>
    <recommendedName>
        <fullName evidence="6">Pantoate--beta-alanine ligase</fullName>
        <ecNumber evidence="5">6.3.2.1</ecNumber>
    </recommendedName>
    <alternativeName>
        <fullName evidence="13">Pantoate-activating enzyme</fullName>
    </alternativeName>
    <alternativeName>
        <fullName evidence="12">Pantothenate synthetase</fullName>
    </alternativeName>
</protein>
<dbReference type="EC" id="6.3.2.1" evidence="5"/>
<accession>S8EIN6</accession>
<reference evidence="15 16" key="1">
    <citation type="journal article" date="2013" name="BMC Genomics">
        <title>The miniature genome of a carnivorous plant Genlisea aurea contains a low number of genes and short non-coding sequences.</title>
        <authorList>
            <person name="Leushkin E.V."/>
            <person name="Sutormin R.A."/>
            <person name="Nabieva E.R."/>
            <person name="Penin A.A."/>
            <person name="Kondrashov A.S."/>
            <person name="Logacheva M.D."/>
        </authorList>
    </citation>
    <scope>NUCLEOTIDE SEQUENCE [LARGE SCALE GENOMIC DNA]</scope>
</reference>
<keyword evidence="16" id="KW-1185">Reference proteome</keyword>
<keyword evidence="9" id="KW-0566">Pantothenate biosynthesis</keyword>
<dbReference type="InterPro" id="IPR042176">
    <property type="entry name" value="Pantoate_ligase_C"/>
</dbReference>
<dbReference type="GO" id="GO:0005829">
    <property type="term" value="C:cytosol"/>
    <property type="evidence" value="ECO:0007669"/>
    <property type="project" value="TreeGrafter"/>
</dbReference>
<dbReference type="InterPro" id="IPR003721">
    <property type="entry name" value="Pantoate_ligase"/>
</dbReference>
<evidence type="ECO:0000256" key="7">
    <source>
        <dbReference type="ARBA" id="ARBA00022490"/>
    </source>
</evidence>
<evidence type="ECO:0000256" key="5">
    <source>
        <dbReference type="ARBA" id="ARBA00012219"/>
    </source>
</evidence>
<evidence type="ECO:0000256" key="6">
    <source>
        <dbReference type="ARBA" id="ARBA00015647"/>
    </source>
</evidence>
<evidence type="ECO:0000256" key="13">
    <source>
        <dbReference type="ARBA" id="ARBA00032806"/>
    </source>
</evidence>
<dbReference type="AlphaFoldDB" id="S8EIN6"/>
<comment type="subunit">
    <text evidence="4">Homodimer.</text>
</comment>
<comment type="subcellular location">
    <subcellularLocation>
        <location evidence="1">Cytoplasm</location>
    </subcellularLocation>
</comment>
<dbReference type="CDD" id="cd00560">
    <property type="entry name" value="PanC"/>
    <property type="match status" value="1"/>
</dbReference>
<sequence>MADKPVIITSKDGMRKWSKSAQLQGKTIGLVPTMGYLHEGHLSLVKESRKHADLTVVSIYINPGQFSPSEDLSTYPSDFPSDIEKLKSIPCGVDAVFHPQNLYDYPENSRVGGDRHDQDRNKVVSCVENGESGHETWIRVEKLEKGLCGSTRPVFFRGVATVVAKLFNIVDPDFAVFGKKDYQQWKIIQRMVRDLDFGMKIIGADLVRDEDGLAMSSRNVRLTSEERQKALSINRSLTVAKARAEKKGEAACSSDALKSLVIGSIQDAGGKVDYVEIVDEQNLERVDEIKGRAVIICVAAWFGNVRLVDNIEI</sequence>
<evidence type="ECO:0000256" key="8">
    <source>
        <dbReference type="ARBA" id="ARBA00022598"/>
    </source>
</evidence>
<dbReference type="FunFam" id="3.40.50.620:FF:000160">
    <property type="entry name" value="Pantoate--beta-alanine ligase"/>
    <property type="match status" value="1"/>
</dbReference>
<evidence type="ECO:0000313" key="15">
    <source>
        <dbReference type="EMBL" id="EPS72417.1"/>
    </source>
</evidence>
<dbReference type="NCBIfam" id="TIGR00018">
    <property type="entry name" value="panC"/>
    <property type="match status" value="1"/>
</dbReference>
<evidence type="ECO:0000256" key="4">
    <source>
        <dbReference type="ARBA" id="ARBA00011738"/>
    </source>
</evidence>
<name>S8EIN6_9LAMI</name>
<dbReference type="GO" id="GO:0004592">
    <property type="term" value="F:pantoate-beta-alanine ligase activity"/>
    <property type="evidence" value="ECO:0007669"/>
    <property type="project" value="UniProtKB-EC"/>
</dbReference>
<dbReference type="Gene3D" id="3.40.50.620">
    <property type="entry name" value="HUPs"/>
    <property type="match status" value="1"/>
</dbReference>
<dbReference type="GO" id="GO:0015940">
    <property type="term" value="P:pantothenate biosynthetic process"/>
    <property type="evidence" value="ECO:0007669"/>
    <property type="project" value="UniProtKB-UniPathway"/>
</dbReference>
<evidence type="ECO:0000313" key="16">
    <source>
        <dbReference type="Proteomes" id="UP000015453"/>
    </source>
</evidence>
<comment type="catalytic activity">
    <reaction evidence="14">
        <text>(R)-pantoate + beta-alanine + ATP = (R)-pantothenate + AMP + diphosphate + H(+)</text>
        <dbReference type="Rhea" id="RHEA:10912"/>
        <dbReference type="ChEBI" id="CHEBI:15378"/>
        <dbReference type="ChEBI" id="CHEBI:15980"/>
        <dbReference type="ChEBI" id="CHEBI:29032"/>
        <dbReference type="ChEBI" id="CHEBI:30616"/>
        <dbReference type="ChEBI" id="CHEBI:33019"/>
        <dbReference type="ChEBI" id="CHEBI:57966"/>
        <dbReference type="ChEBI" id="CHEBI:456215"/>
        <dbReference type="EC" id="6.3.2.1"/>
    </reaction>
</comment>
<dbReference type="FunFam" id="3.30.1300.10:FF:000001">
    <property type="entry name" value="Pantothenate synthetase"/>
    <property type="match status" value="1"/>
</dbReference>
<evidence type="ECO:0000256" key="2">
    <source>
        <dbReference type="ARBA" id="ARBA00004990"/>
    </source>
</evidence>
<dbReference type="HAMAP" id="MF_00158">
    <property type="entry name" value="PanC"/>
    <property type="match status" value="1"/>
</dbReference>
<proteinExistence type="inferred from homology"/>
<dbReference type="Pfam" id="PF02569">
    <property type="entry name" value="Pantoate_ligase"/>
    <property type="match status" value="1"/>
</dbReference>
<comment type="caution">
    <text evidence="15">The sequence shown here is derived from an EMBL/GenBank/DDBJ whole genome shotgun (WGS) entry which is preliminary data.</text>
</comment>
<dbReference type="OrthoDB" id="2020436at2759"/>
<evidence type="ECO:0000256" key="12">
    <source>
        <dbReference type="ARBA" id="ARBA00029902"/>
    </source>
</evidence>
<dbReference type="Gene3D" id="3.30.1300.10">
    <property type="entry name" value="Pantoate-beta-alanine ligase, C-terminal domain"/>
    <property type="match status" value="1"/>
</dbReference>